<evidence type="ECO:0000259" key="2">
    <source>
        <dbReference type="Pfam" id="PF00013"/>
    </source>
</evidence>
<dbReference type="GO" id="GO:0003723">
    <property type="term" value="F:RNA binding"/>
    <property type="evidence" value="ECO:0007669"/>
    <property type="project" value="UniProtKB-UniRule"/>
</dbReference>
<dbReference type="EMBL" id="CAMXCT010006778">
    <property type="protein sequence ID" value="CAI4019875.1"/>
    <property type="molecule type" value="Genomic_DNA"/>
</dbReference>
<reference evidence="3" key="1">
    <citation type="submission" date="2022-10" db="EMBL/GenBank/DDBJ databases">
        <authorList>
            <person name="Chen Y."/>
            <person name="Dougan E. K."/>
            <person name="Chan C."/>
            <person name="Rhodes N."/>
            <person name="Thang M."/>
        </authorList>
    </citation>
    <scope>NUCLEOTIDE SEQUENCE</scope>
</reference>
<comment type="caution">
    <text evidence="3">The sequence shown here is derived from an EMBL/GenBank/DDBJ whole genome shotgun (WGS) entry which is preliminary data.</text>
</comment>
<name>A0A9P1GRW5_9DINO</name>
<dbReference type="AlphaFoldDB" id="A0A9P1GRW5"/>
<evidence type="ECO:0000313" key="5">
    <source>
        <dbReference type="EMBL" id="CAL4807187.1"/>
    </source>
</evidence>
<proteinExistence type="predicted"/>
<evidence type="ECO:0000313" key="3">
    <source>
        <dbReference type="EMBL" id="CAI4019875.1"/>
    </source>
</evidence>
<keyword evidence="1" id="KW-0694">RNA-binding</keyword>
<dbReference type="Proteomes" id="UP001152797">
    <property type="component" value="Unassembled WGS sequence"/>
</dbReference>
<gene>
    <name evidence="3" type="ORF">C1SCF055_LOCUS44335</name>
</gene>
<dbReference type="EMBL" id="CAMXCT030006778">
    <property type="protein sequence ID" value="CAL4807187.1"/>
    <property type="molecule type" value="Genomic_DNA"/>
</dbReference>
<feature type="domain" description="K Homology" evidence="2">
    <location>
        <begin position="2"/>
        <end position="51"/>
    </location>
</feature>
<dbReference type="InterPro" id="IPR004088">
    <property type="entry name" value="KH_dom_type_1"/>
</dbReference>
<evidence type="ECO:0000313" key="6">
    <source>
        <dbReference type="Proteomes" id="UP001152797"/>
    </source>
</evidence>
<dbReference type="PROSITE" id="PS50084">
    <property type="entry name" value="KH_TYPE_1"/>
    <property type="match status" value="1"/>
</dbReference>
<evidence type="ECO:0000313" key="4">
    <source>
        <dbReference type="EMBL" id="CAL1173250.1"/>
    </source>
</evidence>
<dbReference type="OrthoDB" id="422593at2759"/>
<organism evidence="3">
    <name type="scientific">Cladocopium goreaui</name>
    <dbReference type="NCBI Taxonomy" id="2562237"/>
    <lineage>
        <taxon>Eukaryota</taxon>
        <taxon>Sar</taxon>
        <taxon>Alveolata</taxon>
        <taxon>Dinophyceae</taxon>
        <taxon>Suessiales</taxon>
        <taxon>Symbiodiniaceae</taxon>
        <taxon>Cladocopium</taxon>
    </lineage>
</organism>
<protein>
    <submittedName>
        <fullName evidence="5">Fragile X mental retardation syndrome-related protein 1</fullName>
    </submittedName>
</protein>
<accession>A0A9P1GRW5</accession>
<dbReference type="InterPro" id="IPR036612">
    <property type="entry name" value="KH_dom_type_1_sf"/>
</dbReference>
<reference evidence="4" key="2">
    <citation type="submission" date="2024-04" db="EMBL/GenBank/DDBJ databases">
        <authorList>
            <person name="Chen Y."/>
            <person name="Shah S."/>
            <person name="Dougan E. K."/>
            <person name="Thang M."/>
            <person name="Chan C."/>
        </authorList>
    </citation>
    <scope>NUCLEOTIDE SEQUENCE [LARGE SCALE GENOMIC DNA]</scope>
</reference>
<dbReference type="Pfam" id="PF00013">
    <property type="entry name" value="KH_1"/>
    <property type="match status" value="1"/>
</dbReference>
<sequence>MVIGKKGEHLKSLEQKYKVSVKLDTDETAGLCTICVSGKSSKSVAAAVAELDFDYQRVEVQPEVASWLRSKGRTLKLIKEMTGVTLLRLTSEEEIEGGTTPSVEIKGLKSQVQSAVLCLQAHMSYHSVFVEMEQVEKDLDERIAEAKLHTAQRPVA</sequence>
<dbReference type="SUPFAM" id="SSF54791">
    <property type="entry name" value="Eukaryotic type KH-domain (KH-domain type I)"/>
    <property type="match status" value="1"/>
</dbReference>
<dbReference type="EMBL" id="CAMXCT020006778">
    <property type="protein sequence ID" value="CAL1173250.1"/>
    <property type="molecule type" value="Genomic_DNA"/>
</dbReference>
<dbReference type="Gene3D" id="3.30.1370.10">
    <property type="entry name" value="K Homology domain, type 1"/>
    <property type="match status" value="1"/>
</dbReference>
<evidence type="ECO:0000256" key="1">
    <source>
        <dbReference type="PROSITE-ProRule" id="PRU00117"/>
    </source>
</evidence>
<keyword evidence="6" id="KW-1185">Reference proteome</keyword>